<dbReference type="InterPro" id="IPR037523">
    <property type="entry name" value="VOC_core"/>
</dbReference>
<accession>A0A7V8SVV1</accession>
<sequence>MSDISAQFVGVELYFEDLERAKKFYLDTLGLHLLDQQLGHHAKFDVDAAFLCLEAKGSESYPSRDKAVLFFEVPDLAAAIDAIGPHRFVRSEPHWAVLHDPEGHNILLLHAGPR</sequence>
<dbReference type="InterPro" id="IPR029068">
    <property type="entry name" value="Glyas_Bleomycin-R_OHBP_Dase"/>
</dbReference>
<keyword evidence="3" id="KW-1185">Reference proteome</keyword>
<feature type="domain" description="VOC" evidence="1">
    <location>
        <begin position="7"/>
        <end position="114"/>
    </location>
</feature>
<dbReference type="Gene3D" id="3.10.180.10">
    <property type="entry name" value="2,3-Dihydroxybiphenyl 1,2-Dioxygenase, domain 1"/>
    <property type="match status" value="1"/>
</dbReference>
<reference evidence="2" key="1">
    <citation type="submission" date="2020-06" db="EMBL/GenBank/DDBJ databases">
        <title>Legume-microbial interactions unlock mineral nutrients during tropical forest succession.</title>
        <authorList>
            <person name="Epihov D.Z."/>
        </authorList>
    </citation>
    <scope>NUCLEOTIDE SEQUENCE [LARGE SCALE GENOMIC DNA]</scope>
    <source>
        <strain evidence="2">Pan2503</strain>
    </source>
</reference>
<evidence type="ECO:0000313" key="3">
    <source>
        <dbReference type="Proteomes" id="UP000567293"/>
    </source>
</evidence>
<proteinExistence type="predicted"/>
<organism evidence="2 3">
    <name type="scientific">Candidatus Acidiferrum panamense</name>
    <dbReference type="NCBI Taxonomy" id="2741543"/>
    <lineage>
        <taxon>Bacteria</taxon>
        <taxon>Pseudomonadati</taxon>
        <taxon>Acidobacteriota</taxon>
        <taxon>Terriglobia</taxon>
        <taxon>Candidatus Acidiferrales</taxon>
        <taxon>Candidatus Acidiferrum</taxon>
    </lineage>
</organism>
<dbReference type="EMBL" id="JACDQQ010000443">
    <property type="protein sequence ID" value="MBA0084256.1"/>
    <property type="molecule type" value="Genomic_DNA"/>
</dbReference>
<gene>
    <name evidence="2" type="ORF">HRJ53_04605</name>
</gene>
<name>A0A7V8SVV1_9BACT</name>
<protein>
    <recommendedName>
        <fullName evidence="1">VOC domain-containing protein</fullName>
    </recommendedName>
</protein>
<dbReference type="Proteomes" id="UP000567293">
    <property type="component" value="Unassembled WGS sequence"/>
</dbReference>
<evidence type="ECO:0000313" key="2">
    <source>
        <dbReference type="EMBL" id="MBA0084256.1"/>
    </source>
</evidence>
<dbReference type="InterPro" id="IPR053863">
    <property type="entry name" value="Glyoxy/Ble-like_N"/>
</dbReference>
<dbReference type="Pfam" id="PF22677">
    <property type="entry name" value="Ble-like_N"/>
    <property type="match status" value="1"/>
</dbReference>
<dbReference type="PROSITE" id="PS51819">
    <property type="entry name" value="VOC"/>
    <property type="match status" value="1"/>
</dbReference>
<dbReference type="SUPFAM" id="SSF54593">
    <property type="entry name" value="Glyoxalase/Bleomycin resistance protein/Dihydroxybiphenyl dioxygenase"/>
    <property type="match status" value="1"/>
</dbReference>
<comment type="caution">
    <text evidence="2">The sequence shown here is derived from an EMBL/GenBank/DDBJ whole genome shotgun (WGS) entry which is preliminary data.</text>
</comment>
<evidence type="ECO:0000259" key="1">
    <source>
        <dbReference type="PROSITE" id="PS51819"/>
    </source>
</evidence>
<dbReference type="AlphaFoldDB" id="A0A7V8SVV1"/>